<dbReference type="InterPro" id="IPR014284">
    <property type="entry name" value="RNA_pol_sigma-70_dom"/>
</dbReference>
<reference evidence="7 8" key="1">
    <citation type="submission" date="2019-01" db="EMBL/GenBank/DDBJ databases">
        <title>Genome sequences of marine Pseudoalteromonas species.</title>
        <authorList>
            <person name="Boraston A.B."/>
            <person name="Hehemann J.-H."/>
            <person name="Vickers C.J."/>
            <person name="Salama-Alber O."/>
            <person name="Abe K."/>
            <person name="Hettle A.J."/>
        </authorList>
    </citation>
    <scope>NUCLEOTIDE SEQUENCE [LARGE SCALE GENOMIC DNA]</scope>
    <source>
        <strain evidence="7 8">PS47</strain>
    </source>
</reference>
<dbReference type="InterPro" id="IPR039425">
    <property type="entry name" value="RNA_pol_sigma-70-like"/>
</dbReference>
<evidence type="ECO:0000313" key="8">
    <source>
        <dbReference type="Proteomes" id="UP000322915"/>
    </source>
</evidence>
<dbReference type="InterPro" id="IPR013324">
    <property type="entry name" value="RNA_pol_sigma_r3/r4-like"/>
</dbReference>
<evidence type="ECO:0000256" key="1">
    <source>
        <dbReference type="ARBA" id="ARBA00010641"/>
    </source>
</evidence>
<evidence type="ECO:0000259" key="6">
    <source>
        <dbReference type="Pfam" id="PF04542"/>
    </source>
</evidence>
<keyword evidence="2" id="KW-0805">Transcription regulation</keyword>
<comment type="similarity">
    <text evidence="1">Belongs to the sigma-70 factor family. ECF subfamily.</text>
</comment>
<feature type="domain" description="RNA polymerase sigma-70 region 2" evidence="6">
    <location>
        <begin position="34"/>
        <end position="98"/>
    </location>
</feature>
<dbReference type="RefSeq" id="WP_149606913.1">
    <property type="nucleotide sequence ID" value="NZ_SEUJ01000078.1"/>
</dbReference>
<accession>A0ABQ6RCX5</accession>
<dbReference type="Proteomes" id="UP000322915">
    <property type="component" value="Unassembled WGS sequence"/>
</dbReference>
<name>A0ABQ6RCX5_9GAMM</name>
<dbReference type="SUPFAM" id="SSF88946">
    <property type="entry name" value="Sigma2 domain of RNA polymerase sigma factors"/>
    <property type="match status" value="1"/>
</dbReference>
<evidence type="ECO:0000256" key="2">
    <source>
        <dbReference type="ARBA" id="ARBA00023015"/>
    </source>
</evidence>
<sequence>MLLSIKSWLFETPSKDCMASYAKSGDNRYLEQLIALYSNDLYHYLVTQSNTHLAYDVSQQTWLKVIEKRHLYQAQTTPKAWLFKLARNTLIDEYRRQQHFVELDENTHLAAQNDKSESDLNSGDLTSGDSHIGSSNISYDAFDAALKQLSFVQREAITLQQEGFSLTDIELITQSSLETIKTRLRYAKQNLKRLLGANNEQA</sequence>
<dbReference type="Gene3D" id="1.10.10.10">
    <property type="entry name" value="Winged helix-like DNA-binding domain superfamily/Winged helix DNA-binding domain"/>
    <property type="match status" value="1"/>
</dbReference>
<evidence type="ECO:0000256" key="5">
    <source>
        <dbReference type="ARBA" id="ARBA00023163"/>
    </source>
</evidence>
<dbReference type="Pfam" id="PF04542">
    <property type="entry name" value="Sigma70_r2"/>
    <property type="match status" value="1"/>
</dbReference>
<dbReference type="Gene3D" id="1.10.1740.10">
    <property type="match status" value="1"/>
</dbReference>
<evidence type="ECO:0000256" key="4">
    <source>
        <dbReference type="ARBA" id="ARBA00023125"/>
    </source>
</evidence>
<dbReference type="NCBIfam" id="TIGR02937">
    <property type="entry name" value="sigma70-ECF"/>
    <property type="match status" value="1"/>
</dbReference>
<dbReference type="InterPro" id="IPR007627">
    <property type="entry name" value="RNA_pol_sigma70_r2"/>
</dbReference>
<keyword evidence="4" id="KW-0238">DNA-binding</keyword>
<protein>
    <submittedName>
        <fullName evidence="7">Sigma-70 family RNA polymerase sigma factor</fullName>
    </submittedName>
</protein>
<dbReference type="SUPFAM" id="SSF88659">
    <property type="entry name" value="Sigma3 and sigma4 domains of RNA polymerase sigma factors"/>
    <property type="match status" value="1"/>
</dbReference>
<keyword evidence="5" id="KW-0804">Transcription</keyword>
<evidence type="ECO:0000256" key="3">
    <source>
        <dbReference type="ARBA" id="ARBA00023082"/>
    </source>
</evidence>
<comment type="caution">
    <text evidence="7">The sequence shown here is derived from an EMBL/GenBank/DDBJ whole genome shotgun (WGS) entry which is preliminary data.</text>
</comment>
<dbReference type="InterPro" id="IPR013325">
    <property type="entry name" value="RNA_pol_sigma_r2"/>
</dbReference>
<dbReference type="EMBL" id="SEUJ01000078">
    <property type="protein sequence ID" value="KAA1150379.1"/>
    <property type="molecule type" value="Genomic_DNA"/>
</dbReference>
<proteinExistence type="inferred from homology"/>
<gene>
    <name evidence="7" type="ORF">EU509_19855</name>
</gene>
<organism evidence="7 8">
    <name type="scientific">Pseudoalteromonas fuliginea</name>
    <dbReference type="NCBI Taxonomy" id="1872678"/>
    <lineage>
        <taxon>Bacteria</taxon>
        <taxon>Pseudomonadati</taxon>
        <taxon>Pseudomonadota</taxon>
        <taxon>Gammaproteobacteria</taxon>
        <taxon>Alteromonadales</taxon>
        <taxon>Pseudoalteromonadaceae</taxon>
        <taxon>Pseudoalteromonas</taxon>
    </lineage>
</organism>
<evidence type="ECO:0000313" key="7">
    <source>
        <dbReference type="EMBL" id="KAA1150379.1"/>
    </source>
</evidence>
<keyword evidence="3" id="KW-0731">Sigma factor</keyword>
<dbReference type="PANTHER" id="PTHR43133:SF8">
    <property type="entry name" value="RNA POLYMERASE SIGMA FACTOR HI_1459-RELATED"/>
    <property type="match status" value="1"/>
</dbReference>
<dbReference type="PANTHER" id="PTHR43133">
    <property type="entry name" value="RNA POLYMERASE ECF-TYPE SIGMA FACTO"/>
    <property type="match status" value="1"/>
</dbReference>
<keyword evidence="8" id="KW-1185">Reference proteome</keyword>
<dbReference type="InterPro" id="IPR036388">
    <property type="entry name" value="WH-like_DNA-bd_sf"/>
</dbReference>